<dbReference type="InParanoid" id="A0A0N8P0K7"/>
<name>A0A0N8P0K7_DROAN</name>
<feature type="region of interest" description="Disordered" evidence="1">
    <location>
        <begin position="1"/>
        <end position="24"/>
    </location>
</feature>
<evidence type="ECO:0000313" key="3">
    <source>
        <dbReference type="Proteomes" id="UP000007801"/>
    </source>
</evidence>
<proteinExistence type="predicted"/>
<reference evidence="2 3" key="1">
    <citation type="journal article" date="2007" name="Nature">
        <title>Evolution of genes and genomes on the Drosophila phylogeny.</title>
        <authorList>
            <consortium name="Drosophila 12 Genomes Consortium"/>
            <person name="Clark A.G."/>
            <person name="Eisen M.B."/>
            <person name="Smith D.R."/>
            <person name="Bergman C.M."/>
            <person name="Oliver B."/>
            <person name="Markow T.A."/>
            <person name="Kaufman T.C."/>
            <person name="Kellis M."/>
            <person name="Gelbart W."/>
            <person name="Iyer V.N."/>
            <person name="Pollard D.A."/>
            <person name="Sackton T.B."/>
            <person name="Larracuente A.M."/>
            <person name="Singh N.D."/>
            <person name="Abad J.P."/>
            <person name="Abt D.N."/>
            <person name="Adryan B."/>
            <person name="Aguade M."/>
            <person name="Akashi H."/>
            <person name="Anderson W.W."/>
            <person name="Aquadro C.F."/>
            <person name="Ardell D.H."/>
            <person name="Arguello R."/>
            <person name="Artieri C.G."/>
            <person name="Barbash D.A."/>
            <person name="Barker D."/>
            <person name="Barsanti P."/>
            <person name="Batterham P."/>
            <person name="Batzoglou S."/>
            <person name="Begun D."/>
            <person name="Bhutkar A."/>
            <person name="Blanco E."/>
            <person name="Bosak S.A."/>
            <person name="Bradley R.K."/>
            <person name="Brand A.D."/>
            <person name="Brent M.R."/>
            <person name="Brooks A.N."/>
            <person name="Brown R.H."/>
            <person name="Butlin R.K."/>
            <person name="Caggese C."/>
            <person name="Calvi B.R."/>
            <person name="Bernardo de Carvalho A."/>
            <person name="Caspi A."/>
            <person name="Castrezana S."/>
            <person name="Celniker S.E."/>
            <person name="Chang J.L."/>
            <person name="Chapple C."/>
            <person name="Chatterji S."/>
            <person name="Chinwalla A."/>
            <person name="Civetta A."/>
            <person name="Clifton S.W."/>
            <person name="Comeron J.M."/>
            <person name="Costello J.C."/>
            <person name="Coyne J.A."/>
            <person name="Daub J."/>
            <person name="David R.G."/>
            <person name="Delcher A.L."/>
            <person name="Delehaunty K."/>
            <person name="Do C.B."/>
            <person name="Ebling H."/>
            <person name="Edwards K."/>
            <person name="Eickbush T."/>
            <person name="Evans J.D."/>
            <person name="Filipski A."/>
            <person name="Findeiss S."/>
            <person name="Freyhult E."/>
            <person name="Fulton L."/>
            <person name="Fulton R."/>
            <person name="Garcia A.C."/>
            <person name="Gardiner A."/>
            <person name="Garfield D.A."/>
            <person name="Garvin B.E."/>
            <person name="Gibson G."/>
            <person name="Gilbert D."/>
            <person name="Gnerre S."/>
            <person name="Godfrey J."/>
            <person name="Good R."/>
            <person name="Gotea V."/>
            <person name="Gravely B."/>
            <person name="Greenberg A.J."/>
            <person name="Griffiths-Jones S."/>
            <person name="Gross S."/>
            <person name="Guigo R."/>
            <person name="Gustafson E.A."/>
            <person name="Haerty W."/>
            <person name="Hahn M.W."/>
            <person name="Halligan D.L."/>
            <person name="Halpern A.L."/>
            <person name="Halter G.M."/>
            <person name="Han M.V."/>
            <person name="Heger A."/>
            <person name="Hillier L."/>
            <person name="Hinrichs A.S."/>
            <person name="Holmes I."/>
            <person name="Hoskins R.A."/>
            <person name="Hubisz M.J."/>
            <person name="Hultmark D."/>
            <person name="Huntley M.A."/>
            <person name="Jaffe D.B."/>
            <person name="Jagadeeshan S."/>
            <person name="Jeck W.R."/>
            <person name="Johnson J."/>
            <person name="Jones C.D."/>
            <person name="Jordan W.C."/>
            <person name="Karpen G.H."/>
            <person name="Kataoka E."/>
            <person name="Keightley P.D."/>
            <person name="Kheradpour P."/>
            <person name="Kirkness E.F."/>
            <person name="Koerich L.B."/>
            <person name="Kristiansen K."/>
            <person name="Kudrna D."/>
            <person name="Kulathinal R.J."/>
            <person name="Kumar S."/>
            <person name="Kwok R."/>
            <person name="Lander E."/>
            <person name="Langley C.H."/>
            <person name="Lapoint R."/>
            <person name="Lazzaro B.P."/>
            <person name="Lee S.J."/>
            <person name="Levesque L."/>
            <person name="Li R."/>
            <person name="Lin C.F."/>
            <person name="Lin M.F."/>
            <person name="Lindblad-Toh K."/>
            <person name="Llopart A."/>
            <person name="Long M."/>
            <person name="Low L."/>
            <person name="Lozovsky E."/>
            <person name="Lu J."/>
            <person name="Luo M."/>
            <person name="Machado C.A."/>
            <person name="Makalowski W."/>
            <person name="Marzo M."/>
            <person name="Matsuda M."/>
            <person name="Matzkin L."/>
            <person name="McAllister B."/>
            <person name="McBride C.S."/>
            <person name="McKernan B."/>
            <person name="McKernan K."/>
            <person name="Mendez-Lago M."/>
            <person name="Minx P."/>
            <person name="Mollenhauer M.U."/>
            <person name="Montooth K."/>
            <person name="Mount S.M."/>
            <person name="Mu X."/>
            <person name="Myers E."/>
            <person name="Negre B."/>
            <person name="Newfeld S."/>
            <person name="Nielsen R."/>
            <person name="Noor M.A."/>
            <person name="O'Grady P."/>
            <person name="Pachter L."/>
            <person name="Papaceit M."/>
            <person name="Parisi M.J."/>
            <person name="Parisi M."/>
            <person name="Parts L."/>
            <person name="Pedersen J.S."/>
            <person name="Pesole G."/>
            <person name="Phillippy A.M."/>
            <person name="Ponting C.P."/>
            <person name="Pop M."/>
            <person name="Porcelli D."/>
            <person name="Powell J.R."/>
            <person name="Prohaska S."/>
            <person name="Pruitt K."/>
            <person name="Puig M."/>
            <person name="Quesneville H."/>
            <person name="Ram K.R."/>
            <person name="Rand D."/>
            <person name="Rasmussen M.D."/>
            <person name="Reed L.K."/>
            <person name="Reenan R."/>
            <person name="Reily A."/>
            <person name="Remington K.A."/>
            <person name="Rieger T.T."/>
            <person name="Ritchie M.G."/>
            <person name="Robin C."/>
            <person name="Rogers Y.H."/>
            <person name="Rohde C."/>
            <person name="Rozas J."/>
            <person name="Rubenfield M.J."/>
            <person name="Ruiz A."/>
            <person name="Russo S."/>
            <person name="Salzberg S.L."/>
            <person name="Sanchez-Gracia A."/>
            <person name="Saranga D.J."/>
            <person name="Sato H."/>
            <person name="Schaeffer S.W."/>
            <person name="Schatz M.C."/>
            <person name="Schlenke T."/>
            <person name="Schwartz R."/>
            <person name="Segarra C."/>
            <person name="Singh R.S."/>
            <person name="Sirot L."/>
            <person name="Sirota M."/>
            <person name="Sisneros N.B."/>
            <person name="Smith C.D."/>
            <person name="Smith T.F."/>
            <person name="Spieth J."/>
            <person name="Stage D.E."/>
            <person name="Stark A."/>
            <person name="Stephan W."/>
            <person name="Strausberg R.L."/>
            <person name="Strempel S."/>
            <person name="Sturgill D."/>
            <person name="Sutton G."/>
            <person name="Sutton G.G."/>
            <person name="Tao W."/>
            <person name="Teichmann S."/>
            <person name="Tobari Y.N."/>
            <person name="Tomimura Y."/>
            <person name="Tsolas J.M."/>
            <person name="Valente V.L."/>
            <person name="Venter E."/>
            <person name="Venter J.C."/>
            <person name="Vicario S."/>
            <person name="Vieira F.G."/>
            <person name="Vilella A.J."/>
            <person name="Villasante A."/>
            <person name="Walenz B."/>
            <person name="Wang J."/>
            <person name="Wasserman M."/>
            <person name="Watts T."/>
            <person name="Wilson D."/>
            <person name="Wilson R.K."/>
            <person name="Wing R.A."/>
            <person name="Wolfner M.F."/>
            <person name="Wong A."/>
            <person name="Wong G.K."/>
            <person name="Wu C.I."/>
            <person name="Wu G."/>
            <person name="Yamamoto D."/>
            <person name="Yang H.P."/>
            <person name="Yang S.P."/>
            <person name="Yorke J.A."/>
            <person name="Yoshida K."/>
            <person name="Zdobnov E."/>
            <person name="Zhang P."/>
            <person name="Zhang Y."/>
            <person name="Zimin A.V."/>
            <person name="Baldwin J."/>
            <person name="Abdouelleil A."/>
            <person name="Abdulkadir J."/>
            <person name="Abebe A."/>
            <person name="Abera B."/>
            <person name="Abreu J."/>
            <person name="Acer S.C."/>
            <person name="Aftuck L."/>
            <person name="Alexander A."/>
            <person name="An P."/>
            <person name="Anderson E."/>
            <person name="Anderson S."/>
            <person name="Arachi H."/>
            <person name="Azer M."/>
            <person name="Bachantsang P."/>
            <person name="Barry A."/>
            <person name="Bayul T."/>
            <person name="Berlin A."/>
            <person name="Bessette D."/>
            <person name="Bloom T."/>
            <person name="Blye J."/>
            <person name="Boguslavskiy L."/>
            <person name="Bonnet C."/>
            <person name="Boukhgalter B."/>
            <person name="Bourzgui I."/>
            <person name="Brown A."/>
            <person name="Cahill P."/>
            <person name="Channer S."/>
            <person name="Cheshatsang Y."/>
            <person name="Chuda L."/>
            <person name="Citroen M."/>
            <person name="Collymore A."/>
            <person name="Cooke P."/>
            <person name="Costello M."/>
            <person name="D'Aco K."/>
            <person name="Daza R."/>
            <person name="De Haan G."/>
            <person name="DeGray S."/>
            <person name="DeMaso C."/>
            <person name="Dhargay N."/>
            <person name="Dooley K."/>
            <person name="Dooley E."/>
            <person name="Doricent M."/>
            <person name="Dorje P."/>
            <person name="Dorjee K."/>
            <person name="Dupes A."/>
            <person name="Elong R."/>
            <person name="Falk J."/>
            <person name="Farina A."/>
            <person name="Faro S."/>
            <person name="Ferguson D."/>
            <person name="Fisher S."/>
            <person name="Foley C.D."/>
            <person name="Franke A."/>
            <person name="Friedrich D."/>
            <person name="Gadbois L."/>
            <person name="Gearin G."/>
            <person name="Gearin C.R."/>
            <person name="Giannoukos G."/>
            <person name="Goode T."/>
            <person name="Graham J."/>
            <person name="Grandbois E."/>
            <person name="Grewal S."/>
            <person name="Gyaltsen K."/>
            <person name="Hafez N."/>
            <person name="Hagos B."/>
            <person name="Hall J."/>
            <person name="Henson C."/>
            <person name="Hollinger A."/>
            <person name="Honan T."/>
            <person name="Huard M.D."/>
            <person name="Hughes L."/>
            <person name="Hurhula B."/>
            <person name="Husby M.E."/>
            <person name="Kamat A."/>
            <person name="Kanga B."/>
            <person name="Kashin S."/>
            <person name="Khazanovich D."/>
            <person name="Kisner P."/>
            <person name="Lance K."/>
            <person name="Lara M."/>
            <person name="Lee W."/>
            <person name="Lennon N."/>
            <person name="Letendre F."/>
            <person name="LeVine R."/>
            <person name="Lipovsky A."/>
            <person name="Liu X."/>
            <person name="Liu J."/>
            <person name="Liu S."/>
            <person name="Lokyitsang T."/>
            <person name="Lokyitsang Y."/>
            <person name="Lubonja R."/>
            <person name="Lui A."/>
            <person name="MacDonald P."/>
            <person name="Magnisalis V."/>
            <person name="Maru K."/>
            <person name="Matthews C."/>
            <person name="McCusker W."/>
            <person name="McDonough S."/>
            <person name="Mehta T."/>
            <person name="Meldrim J."/>
            <person name="Meneus L."/>
            <person name="Mihai O."/>
            <person name="Mihalev A."/>
            <person name="Mihova T."/>
            <person name="Mittelman R."/>
            <person name="Mlenga V."/>
            <person name="Montmayeur A."/>
            <person name="Mulrain L."/>
            <person name="Navidi A."/>
            <person name="Naylor J."/>
            <person name="Negash T."/>
            <person name="Nguyen T."/>
            <person name="Nguyen N."/>
            <person name="Nicol R."/>
            <person name="Norbu C."/>
            <person name="Norbu N."/>
            <person name="Novod N."/>
            <person name="O'Neill B."/>
            <person name="Osman S."/>
            <person name="Markiewicz E."/>
            <person name="Oyono O.L."/>
            <person name="Patti C."/>
            <person name="Phunkhang P."/>
            <person name="Pierre F."/>
            <person name="Priest M."/>
            <person name="Raghuraman S."/>
            <person name="Rege F."/>
            <person name="Reyes R."/>
            <person name="Rise C."/>
            <person name="Rogov P."/>
            <person name="Ross K."/>
            <person name="Ryan E."/>
            <person name="Settipalli S."/>
            <person name="Shea T."/>
            <person name="Sherpa N."/>
            <person name="Shi L."/>
            <person name="Shih D."/>
            <person name="Sparrow T."/>
            <person name="Spaulding J."/>
            <person name="Stalker J."/>
            <person name="Stange-Thomann N."/>
            <person name="Stavropoulos S."/>
            <person name="Stone C."/>
            <person name="Strader C."/>
            <person name="Tesfaye S."/>
            <person name="Thomson T."/>
            <person name="Thoulutsang Y."/>
            <person name="Thoulutsang D."/>
            <person name="Topham K."/>
            <person name="Topping I."/>
            <person name="Tsamla T."/>
            <person name="Vassiliev H."/>
            <person name="Vo A."/>
            <person name="Wangchuk T."/>
            <person name="Wangdi T."/>
            <person name="Weiand M."/>
            <person name="Wilkinson J."/>
            <person name="Wilson A."/>
            <person name="Yadav S."/>
            <person name="Young G."/>
            <person name="Yu Q."/>
            <person name="Zembek L."/>
            <person name="Zhong D."/>
            <person name="Zimmer A."/>
            <person name="Zwirko Z."/>
            <person name="Jaffe D.B."/>
            <person name="Alvarez P."/>
            <person name="Brockman W."/>
            <person name="Butler J."/>
            <person name="Chin C."/>
            <person name="Gnerre S."/>
            <person name="Grabherr M."/>
            <person name="Kleber M."/>
            <person name="Mauceli E."/>
            <person name="MacCallum I."/>
        </authorList>
    </citation>
    <scope>NUCLEOTIDE SEQUENCE [LARGE SCALE GENOMIC DNA]</scope>
    <source>
        <strain evidence="3">Tucson 14024-0371.13</strain>
    </source>
</reference>
<sequence length="70" mass="7988">MEMDGGGWEGGEEKRREEKLENEKEAGVVNFPLNCKNMQSSETMKYLAGIHAIQRLMTLTLDEPKVKDVF</sequence>
<feature type="compositionally biased region" description="Basic and acidic residues" evidence="1">
    <location>
        <begin position="11"/>
        <end position="24"/>
    </location>
</feature>
<accession>A0A0N8P0K7</accession>
<dbReference type="AlphaFoldDB" id="A0A0N8P0K7"/>
<evidence type="ECO:0000313" key="2">
    <source>
        <dbReference type="EMBL" id="KPU77396.1"/>
    </source>
</evidence>
<protein>
    <submittedName>
        <fullName evidence="2">Uncharacterized protein</fullName>
    </submittedName>
</protein>
<gene>
    <name evidence="2" type="primary">Dana\GF26906</name>
    <name evidence="2" type="ORF">GF26906</name>
</gene>
<organism evidence="2 3">
    <name type="scientific">Drosophila ananassae</name>
    <name type="common">Fruit fly</name>
    <dbReference type="NCBI Taxonomy" id="7217"/>
    <lineage>
        <taxon>Eukaryota</taxon>
        <taxon>Metazoa</taxon>
        <taxon>Ecdysozoa</taxon>
        <taxon>Arthropoda</taxon>
        <taxon>Hexapoda</taxon>
        <taxon>Insecta</taxon>
        <taxon>Pterygota</taxon>
        <taxon>Neoptera</taxon>
        <taxon>Endopterygota</taxon>
        <taxon>Diptera</taxon>
        <taxon>Brachycera</taxon>
        <taxon>Muscomorpha</taxon>
        <taxon>Ephydroidea</taxon>
        <taxon>Drosophilidae</taxon>
        <taxon>Drosophila</taxon>
        <taxon>Sophophora</taxon>
    </lineage>
</organism>
<dbReference type="EMBL" id="CH902640">
    <property type="protein sequence ID" value="KPU77396.1"/>
    <property type="molecule type" value="Genomic_DNA"/>
</dbReference>
<evidence type="ECO:0000256" key="1">
    <source>
        <dbReference type="SAM" id="MobiDB-lite"/>
    </source>
</evidence>
<dbReference type="Proteomes" id="UP000007801">
    <property type="component" value="Unassembled WGS sequence"/>
</dbReference>
<keyword evidence="3" id="KW-1185">Reference proteome</keyword>